<dbReference type="PROSITE" id="PS51186">
    <property type="entry name" value="GNAT"/>
    <property type="match status" value="1"/>
</dbReference>
<gene>
    <name evidence="4" type="ORF">AAA799N04_00941</name>
</gene>
<evidence type="ECO:0000256" key="2">
    <source>
        <dbReference type="ARBA" id="ARBA00023315"/>
    </source>
</evidence>
<dbReference type="Pfam" id="PF00583">
    <property type="entry name" value="Acetyltransf_1"/>
    <property type="match status" value="1"/>
</dbReference>
<dbReference type="SUPFAM" id="SSF55729">
    <property type="entry name" value="Acyl-CoA N-acyltransferases (Nat)"/>
    <property type="match status" value="1"/>
</dbReference>
<dbReference type="InterPro" id="IPR016181">
    <property type="entry name" value="Acyl_CoA_acyltransferase"/>
</dbReference>
<keyword evidence="2 4" id="KW-0012">Acyltransferase</keyword>
<protein>
    <submittedName>
        <fullName evidence="4">Phospholipiddiacylglycerol acyltransferase protein</fullName>
        <ecNumber evidence="4">2.3.1.158</ecNumber>
    </submittedName>
</protein>
<dbReference type="Gene3D" id="3.40.630.30">
    <property type="match status" value="1"/>
</dbReference>
<evidence type="ECO:0000313" key="4">
    <source>
        <dbReference type="EMBL" id="KEQ56612.1"/>
    </source>
</evidence>
<dbReference type="Proteomes" id="UP000028059">
    <property type="component" value="Unassembled WGS sequence"/>
</dbReference>
<proteinExistence type="predicted"/>
<dbReference type="EC" id="2.3.1.158" evidence="4"/>
<organism evidence="4 5">
    <name type="scientific">Marine Group I thaumarchaeote SCGC AAA799-N04</name>
    <dbReference type="NCBI Taxonomy" id="1502293"/>
    <lineage>
        <taxon>Archaea</taxon>
        <taxon>Nitrososphaerota</taxon>
        <taxon>Marine Group I</taxon>
    </lineage>
</organism>
<dbReference type="PANTHER" id="PTHR43877">
    <property type="entry name" value="AMINOALKYLPHOSPHONATE N-ACETYLTRANSFERASE-RELATED-RELATED"/>
    <property type="match status" value="1"/>
</dbReference>
<accession>A0A081RN39</accession>
<dbReference type="CDD" id="cd04301">
    <property type="entry name" value="NAT_SF"/>
    <property type="match status" value="1"/>
</dbReference>
<feature type="domain" description="N-acetyltransferase" evidence="3">
    <location>
        <begin position="3"/>
        <end position="148"/>
    </location>
</feature>
<dbReference type="InterPro" id="IPR050832">
    <property type="entry name" value="Bact_Acetyltransf"/>
</dbReference>
<dbReference type="EMBL" id="JOKN01000014">
    <property type="protein sequence ID" value="KEQ56612.1"/>
    <property type="molecule type" value="Genomic_DNA"/>
</dbReference>
<comment type="caution">
    <text evidence="4">The sequence shown here is derived from an EMBL/GenBank/DDBJ whole genome shotgun (WGS) entry which is preliminary data.</text>
</comment>
<name>A0A081RN39_9ARCH</name>
<dbReference type="GO" id="GO:0046027">
    <property type="term" value="F:phospholipid:diacylglycerol acyltransferase activity"/>
    <property type="evidence" value="ECO:0007669"/>
    <property type="project" value="UniProtKB-EC"/>
</dbReference>
<keyword evidence="1 4" id="KW-0808">Transferase</keyword>
<dbReference type="AlphaFoldDB" id="A0A081RN39"/>
<sequence>MQIFVRRATENDIPVILELLYVLGRPIAKNDLEITTFSRQIKQYITNPDKQILVAQTNSKIVGLVSLIFVTRLNQEKLEMYIPELVVAKEYRYKGTGKNLVAECIKIAKEKKCYRIRLESGNQRVESHKFYKKLGFTQHALTFTFEIQ</sequence>
<evidence type="ECO:0000313" key="5">
    <source>
        <dbReference type="Proteomes" id="UP000028059"/>
    </source>
</evidence>
<dbReference type="InterPro" id="IPR000182">
    <property type="entry name" value="GNAT_dom"/>
</dbReference>
<keyword evidence="5" id="KW-1185">Reference proteome</keyword>
<evidence type="ECO:0000256" key="1">
    <source>
        <dbReference type="ARBA" id="ARBA00022679"/>
    </source>
</evidence>
<evidence type="ECO:0000259" key="3">
    <source>
        <dbReference type="PROSITE" id="PS51186"/>
    </source>
</evidence>
<reference evidence="4 5" key="1">
    <citation type="submission" date="2014-06" db="EMBL/GenBank/DDBJ databases">
        <authorList>
            <person name="Ngugi D.K."/>
            <person name="Blom J."/>
            <person name="Alam I."/>
            <person name="Rashid M."/>
            <person name="Ba Alawi W."/>
            <person name="Zhang G."/>
            <person name="Hikmawan T."/>
            <person name="Guan Y."/>
            <person name="Antunes A."/>
            <person name="Siam R."/>
            <person name="ElDorry H."/>
            <person name="Bajic V."/>
            <person name="Stingl U."/>
        </authorList>
    </citation>
    <scope>NUCLEOTIDE SEQUENCE [LARGE SCALE GENOMIC DNA]</scope>
    <source>
        <strain evidence="4">SCGC AAA799-N04</strain>
    </source>
</reference>